<accession>A0AAV2SFR3</accession>
<proteinExistence type="predicted"/>
<dbReference type="EMBL" id="CAXKWB010071537">
    <property type="protein sequence ID" value="CAL4195198.1"/>
    <property type="molecule type" value="Genomic_DNA"/>
</dbReference>
<organism evidence="2 3">
    <name type="scientific">Meganyctiphanes norvegica</name>
    <name type="common">Northern krill</name>
    <name type="synonym">Thysanopoda norvegica</name>
    <dbReference type="NCBI Taxonomy" id="48144"/>
    <lineage>
        <taxon>Eukaryota</taxon>
        <taxon>Metazoa</taxon>
        <taxon>Ecdysozoa</taxon>
        <taxon>Arthropoda</taxon>
        <taxon>Crustacea</taxon>
        <taxon>Multicrustacea</taxon>
        <taxon>Malacostraca</taxon>
        <taxon>Eumalacostraca</taxon>
        <taxon>Eucarida</taxon>
        <taxon>Euphausiacea</taxon>
        <taxon>Euphausiidae</taxon>
        <taxon>Meganyctiphanes</taxon>
    </lineage>
</organism>
<keyword evidence="3" id="KW-1185">Reference proteome</keyword>
<feature type="compositionally biased region" description="Basic and acidic residues" evidence="1">
    <location>
        <begin position="33"/>
        <end position="44"/>
    </location>
</feature>
<feature type="compositionally biased region" description="Polar residues" evidence="1">
    <location>
        <begin position="1"/>
        <end position="13"/>
    </location>
</feature>
<feature type="region of interest" description="Disordered" evidence="1">
    <location>
        <begin position="1"/>
        <end position="91"/>
    </location>
</feature>
<comment type="caution">
    <text evidence="2">The sequence shown here is derived from an EMBL/GenBank/DDBJ whole genome shotgun (WGS) entry which is preliminary data.</text>
</comment>
<name>A0AAV2SFR3_MEGNR</name>
<sequence length="112" mass="12339">MQSGPSSPPSTVSMKLLQSPPSLRSPPTAFEEEAPRDKQLHHQDMPCSETNGLLQDPYWVTESFPSPVMGRERTNSRGSPGTPLPRRRVTDDEGYIRRAACVCVNDAETEVG</sequence>
<reference evidence="2 3" key="1">
    <citation type="submission" date="2024-05" db="EMBL/GenBank/DDBJ databases">
        <authorList>
            <person name="Wallberg A."/>
        </authorList>
    </citation>
    <scope>NUCLEOTIDE SEQUENCE [LARGE SCALE GENOMIC DNA]</scope>
</reference>
<feature type="non-terminal residue" evidence="2">
    <location>
        <position position="112"/>
    </location>
</feature>
<gene>
    <name evidence="2" type="ORF">MNOR_LOCUS37025</name>
</gene>
<evidence type="ECO:0000256" key="1">
    <source>
        <dbReference type="SAM" id="MobiDB-lite"/>
    </source>
</evidence>
<feature type="compositionally biased region" description="Low complexity" evidence="1">
    <location>
        <begin position="16"/>
        <end position="27"/>
    </location>
</feature>
<dbReference type="Proteomes" id="UP001497623">
    <property type="component" value="Unassembled WGS sequence"/>
</dbReference>
<evidence type="ECO:0000313" key="3">
    <source>
        <dbReference type="Proteomes" id="UP001497623"/>
    </source>
</evidence>
<evidence type="ECO:0000313" key="2">
    <source>
        <dbReference type="EMBL" id="CAL4195198.1"/>
    </source>
</evidence>
<dbReference type="AlphaFoldDB" id="A0AAV2SFR3"/>
<protein>
    <submittedName>
        <fullName evidence="2">Uncharacterized protein</fullName>
    </submittedName>
</protein>